<comment type="caution">
    <text evidence="6">The sequence shown here is derived from an EMBL/GenBank/DDBJ whole genome shotgun (WGS) entry which is preliminary data.</text>
</comment>
<keyword evidence="4 5" id="KW-0472">Membrane</keyword>
<reference evidence="6 7" key="1">
    <citation type="submission" date="2019-06" db="EMBL/GenBank/DDBJ databases">
        <title>Amycolatopsis alkalitolerans sp. nov., isolated from Gastrodia elata Blume.</title>
        <authorList>
            <person name="Narsing Rao M.P."/>
            <person name="Li W.J."/>
        </authorList>
    </citation>
    <scope>NUCLEOTIDE SEQUENCE [LARGE SCALE GENOMIC DNA]</scope>
    <source>
        <strain evidence="6 7">SYSUP0005</strain>
    </source>
</reference>
<dbReference type="AlphaFoldDB" id="A0A5C4LR70"/>
<evidence type="ECO:0000313" key="6">
    <source>
        <dbReference type="EMBL" id="TNC18872.1"/>
    </source>
</evidence>
<keyword evidence="3 5" id="KW-1133">Transmembrane helix</keyword>
<feature type="transmembrane region" description="Helical" evidence="5">
    <location>
        <begin position="30"/>
        <end position="48"/>
    </location>
</feature>
<name>A0A5C4LR70_9PSEU</name>
<evidence type="ECO:0000256" key="1">
    <source>
        <dbReference type="ARBA" id="ARBA00004141"/>
    </source>
</evidence>
<keyword evidence="7" id="KW-1185">Reference proteome</keyword>
<evidence type="ECO:0000256" key="4">
    <source>
        <dbReference type="ARBA" id="ARBA00023136"/>
    </source>
</evidence>
<dbReference type="RefSeq" id="WP_139100776.1">
    <property type="nucleotide sequence ID" value="NZ_VDFW01000058.1"/>
</dbReference>
<dbReference type="Proteomes" id="UP000305546">
    <property type="component" value="Unassembled WGS sequence"/>
</dbReference>
<dbReference type="PANTHER" id="PTHR36974">
    <property type="entry name" value="MEMBRANE PROTEIN-RELATED"/>
    <property type="match status" value="1"/>
</dbReference>
<accession>A0A5C4LR70</accession>
<feature type="transmembrane region" description="Helical" evidence="5">
    <location>
        <begin position="92"/>
        <end position="109"/>
    </location>
</feature>
<proteinExistence type="predicted"/>
<evidence type="ECO:0000256" key="2">
    <source>
        <dbReference type="ARBA" id="ARBA00022692"/>
    </source>
</evidence>
<dbReference type="EMBL" id="VDFW01000058">
    <property type="protein sequence ID" value="TNC18872.1"/>
    <property type="molecule type" value="Genomic_DNA"/>
</dbReference>
<organism evidence="6 7">
    <name type="scientific">Amycolatopsis alkalitolerans</name>
    <dbReference type="NCBI Taxonomy" id="2547244"/>
    <lineage>
        <taxon>Bacteria</taxon>
        <taxon>Bacillati</taxon>
        <taxon>Actinomycetota</taxon>
        <taxon>Actinomycetes</taxon>
        <taxon>Pseudonocardiales</taxon>
        <taxon>Pseudonocardiaceae</taxon>
        <taxon>Amycolatopsis</taxon>
    </lineage>
</organism>
<dbReference type="PANTHER" id="PTHR36974:SF1">
    <property type="entry name" value="DOXX FAMILY MEMBRANE PROTEIN"/>
    <property type="match status" value="1"/>
</dbReference>
<dbReference type="GO" id="GO:0016020">
    <property type="term" value="C:membrane"/>
    <property type="evidence" value="ECO:0007669"/>
    <property type="project" value="UniProtKB-SubCell"/>
</dbReference>
<feature type="transmembrane region" description="Helical" evidence="5">
    <location>
        <begin position="68"/>
        <end position="86"/>
    </location>
</feature>
<sequence>MAPLIALLSGFGVLRLIGFAGISALDGWQPALRGALALMFLLTGVAHFTKRRQGLIEQVPPSLPRPDLLVTVTGVLELAGAVGLLLPPTASLAAWCLAALMLPMFTANVSAARRGLPVTPLLPRTAIEIVFLAAAVAAAL</sequence>
<comment type="subcellular location">
    <subcellularLocation>
        <location evidence="1">Membrane</location>
        <topology evidence="1">Multi-pass membrane protein</topology>
    </subcellularLocation>
</comment>
<protein>
    <submittedName>
        <fullName evidence="6">DoxX family membrane protein</fullName>
    </submittedName>
</protein>
<dbReference type="InterPro" id="IPR032808">
    <property type="entry name" value="DoxX"/>
</dbReference>
<keyword evidence="2 5" id="KW-0812">Transmembrane</keyword>
<dbReference type="Pfam" id="PF13564">
    <property type="entry name" value="DoxX_2"/>
    <property type="match status" value="1"/>
</dbReference>
<evidence type="ECO:0000256" key="3">
    <source>
        <dbReference type="ARBA" id="ARBA00022989"/>
    </source>
</evidence>
<evidence type="ECO:0000256" key="5">
    <source>
        <dbReference type="SAM" id="Phobius"/>
    </source>
</evidence>
<gene>
    <name evidence="6" type="ORF">FG385_33220</name>
</gene>
<evidence type="ECO:0000313" key="7">
    <source>
        <dbReference type="Proteomes" id="UP000305546"/>
    </source>
</evidence>
<dbReference type="OrthoDB" id="129693at2"/>